<sequence length="216" mass="23253">MEVKQHDDSAPPQMSALIASVRTRLSAAFENDLEILRLVEDHSIEECDGILALIDHISTILSQVETNCEKAEWIADADVMDRAIVMMALDELVEGIGDLPRDTRLTVVKRFQQTLDDEAQKSVGVASSPVDVSKADEVTTPNAGADLIDCSISDTAEKALTTPVLRLAGSQADAVAADDTGTTAQDTLIALANCRDLLICIAMTIVSVYLLQQMLK</sequence>
<protein>
    <submittedName>
        <fullName evidence="1">Uncharacterized protein</fullName>
    </submittedName>
</protein>
<gene>
    <name evidence="1" type="ORF">B0A48_15394</name>
</gene>
<dbReference type="InParanoid" id="A0A1V8SHV6"/>
<evidence type="ECO:0000313" key="1">
    <source>
        <dbReference type="EMBL" id="OQN98728.1"/>
    </source>
</evidence>
<organism evidence="1 2">
    <name type="scientific">Cryoendolithus antarcticus</name>
    <dbReference type="NCBI Taxonomy" id="1507870"/>
    <lineage>
        <taxon>Eukaryota</taxon>
        <taxon>Fungi</taxon>
        <taxon>Dikarya</taxon>
        <taxon>Ascomycota</taxon>
        <taxon>Pezizomycotina</taxon>
        <taxon>Dothideomycetes</taxon>
        <taxon>Dothideomycetidae</taxon>
        <taxon>Cladosporiales</taxon>
        <taxon>Cladosporiaceae</taxon>
        <taxon>Cryoendolithus</taxon>
    </lineage>
</organism>
<keyword evidence="2" id="KW-1185">Reference proteome</keyword>
<proteinExistence type="predicted"/>
<accession>A0A1V8SHV6</accession>
<dbReference type="Proteomes" id="UP000192596">
    <property type="component" value="Unassembled WGS sequence"/>
</dbReference>
<dbReference type="AlphaFoldDB" id="A0A1V8SHV6"/>
<reference evidence="2" key="1">
    <citation type="submission" date="2017-03" db="EMBL/GenBank/DDBJ databases">
        <title>Genomes of endolithic fungi from Antarctica.</title>
        <authorList>
            <person name="Coleine C."/>
            <person name="Masonjones S."/>
            <person name="Stajich J.E."/>
        </authorList>
    </citation>
    <scope>NUCLEOTIDE SEQUENCE [LARGE SCALE GENOMIC DNA]</scope>
    <source>
        <strain evidence="2">CCFEE 5527</strain>
    </source>
</reference>
<name>A0A1V8SHV6_9PEZI</name>
<dbReference type="EMBL" id="NAJO01000044">
    <property type="protein sequence ID" value="OQN98728.1"/>
    <property type="molecule type" value="Genomic_DNA"/>
</dbReference>
<comment type="caution">
    <text evidence="1">The sequence shown here is derived from an EMBL/GenBank/DDBJ whole genome shotgun (WGS) entry which is preliminary data.</text>
</comment>
<evidence type="ECO:0000313" key="2">
    <source>
        <dbReference type="Proteomes" id="UP000192596"/>
    </source>
</evidence>